<dbReference type="InterPro" id="IPR000266">
    <property type="entry name" value="Ribosomal_uS17"/>
</dbReference>
<evidence type="ECO:0000313" key="5">
    <source>
        <dbReference type="EMBL" id="KAJ5086957.1"/>
    </source>
</evidence>
<dbReference type="OrthoDB" id="274752at2759"/>
<keyword evidence="3" id="KW-0687">Ribonucleoprotein</keyword>
<dbReference type="GO" id="GO:0006412">
    <property type="term" value="P:translation"/>
    <property type="evidence" value="ECO:0007669"/>
    <property type="project" value="InterPro"/>
</dbReference>
<evidence type="ECO:0008006" key="7">
    <source>
        <dbReference type="Google" id="ProtNLM"/>
    </source>
</evidence>
<gene>
    <name evidence="5" type="ORF">NUU61_008264</name>
</gene>
<dbReference type="Gene3D" id="2.40.50.140">
    <property type="entry name" value="Nucleic acid-binding proteins"/>
    <property type="match status" value="1"/>
</dbReference>
<feature type="region of interest" description="Disordered" evidence="4">
    <location>
        <begin position="43"/>
        <end position="67"/>
    </location>
</feature>
<dbReference type="RefSeq" id="XP_056509082.1">
    <property type="nucleotide sequence ID" value="XM_056658789.1"/>
</dbReference>
<comment type="caution">
    <text evidence="5">The sequence shown here is derived from an EMBL/GenBank/DDBJ whole genome shotgun (WGS) entry which is preliminary data.</text>
</comment>
<dbReference type="Pfam" id="PF00366">
    <property type="entry name" value="Ribosomal_S17"/>
    <property type="match status" value="1"/>
</dbReference>
<dbReference type="InterPro" id="IPR012340">
    <property type="entry name" value="NA-bd_OB-fold"/>
</dbReference>
<dbReference type="GO" id="GO:0005840">
    <property type="term" value="C:ribosome"/>
    <property type="evidence" value="ECO:0007669"/>
    <property type="project" value="UniProtKB-KW"/>
</dbReference>
<dbReference type="GO" id="GO:0003735">
    <property type="term" value="F:structural constituent of ribosome"/>
    <property type="evidence" value="ECO:0007669"/>
    <property type="project" value="InterPro"/>
</dbReference>
<keyword evidence="2" id="KW-0689">Ribosomal protein</keyword>
<organism evidence="5 6">
    <name type="scientific">Penicillium alfredii</name>
    <dbReference type="NCBI Taxonomy" id="1506179"/>
    <lineage>
        <taxon>Eukaryota</taxon>
        <taxon>Fungi</taxon>
        <taxon>Dikarya</taxon>
        <taxon>Ascomycota</taxon>
        <taxon>Pezizomycotina</taxon>
        <taxon>Eurotiomycetes</taxon>
        <taxon>Eurotiomycetidae</taxon>
        <taxon>Eurotiales</taxon>
        <taxon>Aspergillaceae</taxon>
        <taxon>Penicillium</taxon>
    </lineage>
</organism>
<dbReference type="GeneID" id="81397958"/>
<dbReference type="Proteomes" id="UP001141434">
    <property type="component" value="Unassembled WGS sequence"/>
</dbReference>
<sequence>MAPSHLLRAIMPFSAAMAPSATLARSKIPSSAALIHSVIRSASTKTKIPKNKQPSQPPPNTYTPAALQPPSRLRTYAYSSKTGTVISVGRMDRTVRVSHRHTTFDTTVQKVYPKETEYLVSDPRNSLREGDVIEFSSGAPKTRHVRHVVERIINPFGSAIEDRPPVMSRKEREQERERKWAEKYVRRESRRLGQPIDLAAEARARLPKHDQSKMKNASLASLVHRIHRNNERAGKVKTLVLSRTGGN</sequence>
<evidence type="ECO:0000256" key="2">
    <source>
        <dbReference type="ARBA" id="ARBA00022980"/>
    </source>
</evidence>
<dbReference type="EMBL" id="JAPMSZ010000010">
    <property type="protein sequence ID" value="KAJ5086957.1"/>
    <property type="molecule type" value="Genomic_DNA"/>
</dbReference>
<reference evidence="5" key="1">
    <citation type="submission" date="2022-11" db="EMBL/GenBank/DDBJ databases">
        <authorList>
            <person name="Petersen C."/>
        </authorList>
    </citation>
    <scope>NUCLEOTIDE SEQUENCE</scope>
    <source>
        <strain evidence="5">IBT 34128</strain>
    </source>
</reference>
<proteinExistence type="inferred from homology"/>
<keyword evidence="6" id="KW-1185">Reference proteome</keyword>
<dbReference type="GO" id="GO:1990904">
    <property type="term" value="C:ribonucleoprotein complex"/>
    <property type="evidence" value="ECO:0007669"/>
    <property type="project" value="UniProtKB-KW"/>
</dbReference>
<reference evidence="5" key="2">
    <citation type="journal article" date="2023" name="IMA Fungus">
        <title>Comparative genomic study of the Penicillium genus elucidates a diverse pangenome and 15 lateral gene transfer events.</title>
        <authorList>
            <person name="Petersen C."/>
            <person name="Sorensen T."/>
            <person name="Nielsen M.R."/>
            <person name="Sondergaard T.E."/>
            <person name="Sorensen J.L."/>
            <person name="Fitzpatrick D.A."/>
            <person name="Frisvad J.C."/>
            <person name="Nielsen K.L."/>
        </authorList>
    </citation>
    <scope>NUCLEOTIDE SEQUENCE</scope>
    <source>
        <strain evidence="5">IBT 34128</strain>
    </source>
</reference>
<name>A0A9W9JZV6_9EURO</name>
<dbReference type="SUPFAM" id="SSF50249">
    <property type="entry name" value="Nucleic acid-binding proteins"/>
    <property type="match status" value="1"/>
</dbReference>
<evidence type="ECO:0000256" key="4">
    <source>
        <dbReference type="SAM" id="MobiDB-lite"/>
    </source>
</evidence>
<protein>
    <recommendedName>
        <fullName evidence="7">Nucleic acid-binding protein</fullName>
    </recommendedName>
</protein>
<evidence type="ECO:0000256" key="1">
    <source>
        <dbReference type="ARBA" id="ARBA00010254"/>
    </source>
</evidence>
<dbReference type="AlphaFoldDB" id="A0A9W9JZV6"/>
<evidence type="ECO:0000256" key="3">
    <source>
        <dbReference type="ARBA" id="ARBA00023274"/>
    </source>
</evidence>
<accession>A0A9W9JZV6</accession>
<comment type="similarity">
    <text evidence="1">Belongs to the universal ribosomal protein uS17 family.</text>
</comment>
<evidence type="ECO:0000313" key="6">
    <source>
        <dbReference type="Proteomes" id="UP001141434"/>
    </source>
</evidence>